<sequence>YQICRDGNFLSRPGALLNISEQTSAYFLDHLRGHQQ</sequence>
<proteinExistence type="predicted"/>
<dbReference type="Proteomes" id="UP001283361">
    <property type="component" value="Unassembled WGS sequence"/>
</dbReference>
<gene>
    <name evidence="1" type="ORF">RRG08_067269</name>
</gene>
<keyword evidence="2" id="KW-1185">Reference proteome</keyword>
<evidence type="ECO:0000313" key="2">
    <source>
        <dbReference type="Proteomes" id="UP001283361"/>
    </source>
</evidence>
<comment type="caution">
    <text evidence="1">The sequence shown here is derived from an EMBL/GenBank/DDBJ whole genome shotgun (WGS) entry which is preliminary data.</text>
</comment>
<protein>
    <submittedName>
        <fullName evidence="1">Uncharacterized protein</fullName>
    </submittedName>
</protein>
<organism evidence="1 2">
    <name type="scientific">Elysia crispata</name>
    <name type="common">lettuce slug</name>
    <dbReference type="NCBI Taxonomy" id="231223"/>
    <lineage>
        <taxon>Eukaryota</taxon>
        <taxon>Metazoa</taxon>
        <taxon>Spiralia</taxon>
        <taxon>Lophotrochozoa</taxon>
        <taxon>Mollusca</taxon>
        <taxon>Gastropoda</taxon>
        <taxon>Heterobranchia</taxon>
        <taxon>Euthyneura</taxon>
        <taxon>Panpulmonata</taxon>
        <taxon>Sacoglossa</taxon>
        <taxon>Placobranchoidea</taxon>
        <taxon>Plakobranchidae</taxon>
        <taxon>Elysia</taxon>
    </lineage>
</organism>
<evidence type="ECO:0000313" key="1">
    <source>
        <dbReference type="EMBL" id="KAK3794445.1"/>
    </source>
</evidence>
<feature type="non-terminal residue" evidence="1">
    <location>
        <position position="1"/>
    </location>
</feature>
<accession>A0AAE1E5N5</accession>
<name>A0AAE1E5N5_9GAST</name>
<dbReference type="AlphaFoldDB" id="A0AAE1E5N5"/>
<dbReference type="EMBL" id="JAWDGP010001114">
    <property type="protein sequence ID" value="KAK3794445.1"/>
    <property type="molecule type" value="Genomic_DNA"/>
</dbReference>
<reference evidence="1" key="1">
    <citation type="journal article" date="2023" name="G3 (Bethesda)">
        <title>A reference genome for the long-term kleptoplast-retaining sea slug Elysia crispata morphotype clarki.</title>
        <authorList>
            <person name="Eastman K.E."/>
            <person name="Pendleton A.L."/>
            <person name="Shaikh M.A."/>
            <person name="Suttiyut T."/>
            <person name="Ogas R."/>
            <person name="Tomko P."/>
            <person name="Gavelis G."/>
            <person name="Widhalm J.R."/>
            <person name="Wisecaver J.H."/>
        </authorList>
    </citation>
    <scope>NUCLEOTIDE SEQUENCE</scope>
    <source>
        <strain evidence="1">ECLA1</strain>
    </source>
</reference>